<dbReference type="FunFam" id="3.10.20.90:FF:000112">
    <property type="entry name" value="TANK binding kinase TBK1"/>
    <property type="match status" value="1"/>
</dbReference>
<organism evidence="11 12">
    <name type="scientific">Cyclopterus lumpus</name>
    <name type="common">Lumpsucker</name>
    <dbReference type="NCBI Taxonomy" id="8103"/>
    <lineage>
        <taxon>Eukaryota</taxon>
        <taxon>Metazoa</taxon>
        <taxon>Chordata</taxon>
        <taxon>Craniata</taxon>
        <taxon>Vertebrata</taxon>
        <taxon>Euteleostomi</taxon>
        <taxon>Actinopterygii</taxon>
        <taxon>Neopterygii</taxon>
        <taxon>Teleostei</taxon>
        <taxon>Neoteleostei</taxon>
        <taxon>Acanthomorphata</taxon>
        <taxon>Eupercaria</taxon>
        <taxon>Perciformes</taxon>
        <taxon>Cottioidei</taxon>
        <taxon>Cottales</taxon>
        <taxon>Cyclopteridae</taxon>
        <taxon>Cyclopterus</taxon>
    </lineage>
</organism>
<dbReference type="InterPro" id="IPR041309">
    <property type="entry name" value="TBK1_CC1"/>
</dbReference>
<dbReference type="GO" id="GO:0009967">
    <property type="term" value="P:positive regulation of signal transduction"/>
    <property type="evidence" value="ECO:0007669"/>
    <property type="project" value="UniProtKB-ARBA"/>
</dbReference>
<evidence type="ECO:0000256" key="8">
    <source>
        <dbReference type="PROSITE-ProRule" id="PRU10141"/>
    </source>
</evidence>
<gene>
    <name evidence="11" type="primary">tbk1</name>
</gene>
<dbReference type="InterPro" id="IPR041087">
    <property type="entry name" value="TBK1_ULD"/>
</dbReference>
<dbReference type="Pfam" id="PF18394">
    <property type="entry name" value="TBK1_CCD1"/>
    <property type="match status" value="1"/>
</dbReference>
<keyword evidence="3" id="KW-0723">Serine/threonine-protein kinase</keyword>
<evidence type="ECO:0000259" key="9">
    <source>
        <dbReference type="PROSITE" id="PS50011"/>
    </source>
</evidence>
<proteinExistence type="predicted"/>
<evidence type="ECO:0000313" key="12">
    <source>
        <dbReference type="Proteomes" id="UP000694565"/>
    </source>
</evidence>
<keyword evidence="7 8" id="KW-0067">ATP-binding</keyword>
<dbReference type="InterPro" id="IPR011009">
    <property type="entry name" value="Kinase-like_dom_sf"/>
</dbReference>
<comment type="subcellular location">
    <subcellularLocation>
        <location evidence="1">Cytoplasm</location>
    </subcellularLocation>
</comment>
<dbReference type="Pfam" id="PF00069">
    <property type="entry name" value="Pkinase"/>
    <property type="match status" value="1"/>
</dbReference>
<dbReference type="Pfam" id="PF18396">
    <property type="entry name" value="TBK1_ULD"/>
    <property type="match status" value="1"/>
</dbReference>
<dbReference type="GO" id="GO:0006950">
    <property type="term" value="P:response to stress"/>
    <property type="evidence" value="ECO:0007669"/>
    <property type="project" value="UniProtKB-ARBA"/>
</dbReference>
<dbReference type="PROSITE" id="PS50053">
    <property type="entry name" value="UBIQUITIN_2"/>
    <property type="match status" value="1"/>
</dbReference>
<dbReference type="InterPro" id="IPR000626">
    <property type="entry name" value="Ubiquitin-like_dom"/>
</dbReference>
<reference evidence="11" key="2">
    <citation type="submission" date="2025-09" db="UniProtKB">
        <authorList>
            <consortium name="Ensembl"/>
        </authorList>
    </citation>
    <scope>IDENTIFICATION</scope>
</reference>
<keyword evidence="6" id="KW-0418">Kinase</keyword>
<keyword evidence="12" id="KW-1185">Reference proteome</keyword>
<dbReference type="Gene3D" id="1.20.1270.420">
    <property type="match status" value="2"/>
</dbReference>
<dbReference type="InterPro" id="IPR017441">
    <property type="entry name" value="Protein_kinase_ATP_BS"/>
</dbReference>
<dbReference type="Ensembl" id="ENSCLMT00005041104.1">
    <property type="protein sequence ID" value="ENSCLMP00005039621.1"/>
    <property type="gene ID" value="ENSCLMG00005018688.1"/>
</dbReference>
<dbReference type="PANTHER" id="PTHR22969:SF14">
    <property type="entry name" value="SERINE_THREONINE-PROTEIN KINASE TBK1"/>
    <property type="match status" value="1"/>
</dbReference>
<dbReference type="GeneTree" id="ENSGT00950000182937"/>
<evidence type="ECO:0000256" key="2">
    <source>
        <dbReference type="ARBA" id="ARBA00022490"/>
    </source>
</evidence>
<dbReference type="Proteomes" id="UP000694565">
    <property type="component" value="Unplaced"/>
</dbReference>
<dbReference type="SMART" id="SM00220">
    <property type="entry name" value="S_TKc"/>
    <property type="match status" value="1"/>
</dbReference>
<accession>A0A8C3ACP6</accession>
<dbReference type="Gene3D" id="3.30.200.20">
    <property type="entry name" value="Phosphorylase Kinase, domain 1"/>
    <property type="match status" value="1"/>
</dbReference>
<dbReference type="InterPro" id="IPR000719">
    <property type="entry name" value="Prot_kinase_dom"/>
</dbReference>
<dbReference type="GO" id="GO:0005737">
    <property type="term" value="C:cytoplasm"/>
    <property type="evidence" value="ECO:0007669"/>
    <property type="project" value="UniProtKB-SubCell"/>
</dbReference>
<evidence type="ECO:0000256" key="1">
    <source>
        <dbReference type="ARBA" id="ARBA00004496"/>
    </source>
</evidence>
<dbReference type="CDD" id="cd13988">
    <property type="entry name" value="STKc_TBK1"/>
    <property type="match status" value="1"/>
</dbReference>
<dbReference type="GO" id="GO:0010628">
    <property type="term" value="P:positive regulation of gene expression"/>
    <property type="evidence" value="ECO:0007669"/>
    <property type="project" value="UniProtKB-ARBA"/>
</dbReference>
<dbReference type="FunFam" id="3.30.200.20:FF:000106">
    <property type="entry name" value="serine/threonine-protein kinase TBK1 isoform X1"/>
    <property type="match status" value="1"/>
</dbReference>
<dbReference type="Gene3D" id="3.10.20.90">
    <property type="entry name" value="Phosphatidylinositol 3-kinase Catalytic Subunit, Chain A, domain 1"/>
    <property type="match status" value="1"/>
</dbReference>
<feature type="domain" description="Ubiquitin-like" evidence="10">
    <location>
        <begin position="309"/>
        <end position="359"/>
    </location>
</feature>
<dbReference type="PANTHER" id="PTHR22969">
    <property type="entry name" value="IKB KINASE"/>
    <property type="match status" value="1"/>
</dbReference>
<evidence type="ECO:0000259" key="10">
    <source>
        <dbReference type="PROSITE" id="PS50053"/>
    </source>
</evidence>
<feature type="binding site" evidence="8">
    <location>
        <position position="38"/>
    </location>
    <ligand>
        <name>ATP</name>
        <dbReference type="ChEBI" id="CHEBI:30616"/>
    </ligand>
</feature>
<dbReference type="AlphaFoldDB" id="A0A8C3ACP6"/>
<evidence type="ECO:0000256" key="4">
    <source>
        <dbReference type="ARBA" id="ARBA00022679"/>
    </source>
</evidence>
<evidence type="ECO:0000256" key="7">
    <source>
        <dbReference type="ARBA" id="ARBA00022840"/>
    </source>
</evidence>
<keyword evidence="5 8" id="KW-0547">Nucleotide-binding</keyword>
<keyword evidence="4" id="KW-0808">Transferase</keyword>
<dbReference type="GO" id="GO:0005524">
    <property type="term" value="F:ATP binding"/>
    <property type="evidence" value="ECO:0007669"/>
    <property type="project" value="UniProtKB-UniRule"/>
</dbReference>
<dbReference type="PROSITE" id="PS00107">
    <property type="entry name" value="PROTEIN_KINASE_ATP"/>
    <property type="match status" value="1"/>
</dbReference>
<dbReference type="GO" id="GO:0004674">
    <property type="term" value="F:protein serine/threonine kinase activity"/>
    <property type="evidence" value="ECO:0007669"/>
    <property type="project" value="UniProtKB-KW"/>
</dbReference>
<protein>
    <submittedName>
        <fullName evidence="11">TANK-binding kinase 1</fullName>
    </submittedName>
</protein>
<dbReference type="Gene3D" id="1.10.510.10">
    <property type="entry name" value="Transferase(Phosphotransferase) domain 1"/>
    <property type="match status" value="1"/>
</dbReference>
<feature type="domain" description="Protein kinase" evidence="9">
    <location>
        <begin position="9"/>
        <end position="310"/>
    </location>
</feature>
<evidence type="ECO:0000256" key="6">
    <source>
        <dbReference type="ARBA" id="ARBA00022777"/>
    </source>
</evidence>
<evidence type="ECO:0000256" key="5">
    <source>
        <dbReference type="ARBA" id="ARBA00022741"/>
    </source>
</evidence>
<dbReference type="FunFam" id="1.10.510.10:FF:000100">
    <property type="entry name" value="inhibitor of nuclear factor kappa-B kinase subunit epsilon"/>
    <property type="match status" value="1"/>
</dbReference>
<dbReference type="SUPFAM" id="SSF56112">
    <property type="entry name" value="Protein kinase-like (PK-like)"/>
    <property type="match status" value="1"/>
</dbReference>
<dbReference type="PROSITE" id="PS50011">
    <property type="entry name" value="PROTEIN_KINASE_DOM"/>
    <property type="match status" value="1"/>
</dbReference>
<name>A0A8C3ACP6_CYCLU</name>
<dbReference type="InterPro" id="IPR051180">
    <property type="entry name" value="IKK"/>
</dbReference>
<sequence length="681" mass="78383">MQSTTNYLWLISDLLGQGATANVYRGRHKKTGDLYAVKVFNNLSFLRPLDVQMREFEVLKKLNHKNIVKLFAVEEESNTRHKVLVMEYCPCGSLYTVLEESSNAYGLPEDEFLLVLHDVVAGMNHLREYGIVHRDIKPGNIMRVIGEDGHSVYKLTDFGAARELEDDEQFVSLYGTEEYLHPDMYERAVLRKDHQKKYGATVDLWSIGVTFYHAASGSLPFRPFEGPRRNKEVMYKIITEKPSGTISGHQKCENGKIEWSTEMPVSCSLSKGLQSLLTPVLANILEADQEKCWGFDQFFAETNDILHRTVVYVFSLQQATLHHIYIHEYNTAALFQELMSRRTSIPLHNQELLYEGRRLVLDPNRQAKTFPKTSRDNPIMLVSRESVATVGLIFEDRTPPKVQPRYDLDLDASYAKVTSRCLHRSGFIHLYSLLVYQELVRKGVRGLIELMKEDYSEILHKKSEVFHLCNFCTQILEKTETAQDVKSKFISGGLLTDGWIQQVGTHPEDRNVEKIKVLLDAITAVYHQFKKDKAERRLPYNEEQIHKFDKQKLVLHASKARSLFTEECAMKYRLFISKSEEWLRKVHHVKKQLLGLSGQLISIEKEVTMLMERLQEQLPQKVLPLVSGGMKPQAYLSQNTLVEMTLGMKKLKEEMEGVVKELAENNHFLERSAPFIHTGLA</sequence>
<reference evidence="11" key="1">
    <citation type="submission" date="2025-08" db="UniProtKB">
        <authorList>
            <consortium name="Ensembl"/>
        </authorList>
    </citation>
    <scope>IDENTIFICATION</scope>
</reference>
<dbReference type="GO" id="GO:0045089">
    <property type="term" value="P:positive regulation of innate immune response"/>
    <property type="evidence" value="ECO:0007669"/>
    <property type="project" value="UniProtKB-ARBA"/>
</dbReference>
<evidence type="ECO:0000313" key="11">
    <source>
        <dbReference type="Ensembl" id="ENSCLMP00005039621.1"/>
    </source>
</evidence>
<evidence type="ECO:0000256" key="3">
    <source>
        <dbReference type="ARBA" id="ARBA00022527"/>
    </source>
</evidence>
<keyword evidence="2" id="KW-0963">Cytoplasm</keyword>